<gene>
    <name evidence="2" type="ORF">Cflav_PD2905</name>
</gene>
<name>B9XMK4_PEDPL</name>
<dbReference type="PROSITE" id="PS50041">
    <property type="entry name" value="C_TYPE_LECTIN_2"/>
    <property type="match status" value="1"/>
</dbReference>
<dbReference type="EMBL" id="ABOX02000035">
    <property type="protein sequence ID" value="EEF58903.1"/>
    <property type="molecule type" value="Genomic_DNA"/>
</dbReference>
<reference evidence="2 3" key="1">
    <citation type="journal article" date="2011" name="J. Bacteriol.">
        <title>Genome sequence of 'Pedosphaera parvula' Ellin514, an aerobic Verrucomicrobial isolate from pasture soil.</title>
        <authorList>
            <person name="Kant R."/>
            <person name="van Passel M.W."/>
            <person name="Sangwan P."/>
            <person name="Palva A."/>
            <person name="Lucas S."/>
            <person name="Copeland A."/>
            <person name="Lapidus A."/>
            <person name="Glavina Del Rio T."/>
            <person name="Dalin E."/>
            <person name="Tice H."/>
            <person name="Bruce D."/>
            <person name="Goodwin L."/>
            <person name="Pitluck S."/>
            <person name="Chertkov O."/>
            <person name="Larimer F.W."/>
            <person name="Land M.L."/>
            <person name="Hauser L."/>
            <person name="Brettin T.S."/>
            <person name="Detter J.C."/>
            <person name="Han S."/>
            <person name="de Vos W.M."/>
            <person name="Janssen P.H."/>
            <person name="Smidt H."/>
        </authorList>
    </citation>
    <scope>NUCLEOTIDE SEQUENCE [LARGE SCALE GENOMIC DNA]</scope>
    <source>
        <strain evidence="2 3">Ellin514</strain>
    </source>
</reference>
<evidence type="ECO:0000259" key="1">
    <source>
        <dbReference type="PROSITE" id="PS50041"/>
    </source>
</evidence>
<dbReference type="InterPro" id="IPR016187">
    <property type="entry name" value="CTDL_fold"/>
</dbReference>
<feature type="domain" description="C-type lectin" evidence="1">
    <location>
        <begin position="58"/>
        <end position="193"/>
    </location>
</feature>
<dbReference type="GO" id="GO:0030246">
    <property type="term" value="F:carbohydrate binding"/>
    <property type="evidence" value="ECO:0007669"/>
    <property type="project" value="UniProtKB-KW"/>
</dbReference>
<comment type="caution">
    <text evidence="2">The sequence shown here is derived from an EMBL/GenBank/DDBJ whole genome shotgun (WGS) entry which is preliminary data.</text>
</comment>
<keyword evidence="2" id="KW-0430">Lectin</keyword>
<dbReference type="STRING" id="320771.Cflav_PD2905"/>
<keyword evidence="3" id="KW-1185">Reference proteome</keyword>
<evidence type="ECO:0000313" key="2">
    <source>
        <dbReference type="EMBL" id="EEF58903.1"/>
    </source>
</evidence>
<evidence type="ECO:0000313" key="3">
    <source>
        <dbReference type="Proteomes" id="UP000003688"/>
    </source>
</evidence>
<dbReference type="InterPro" id="IPR001304">
    <property type="entry name" value="C-type_lectin-like"/>
</dbReference>
<dbReference type="Proteomes" id="UP000003688">
    <property type="component" value="Unassembled WGS sequence"/>
</dbReference>
<dbReference type="AlphaFoldDB" id="B9XMK4"/>
<proteinExistence type="predicted"/>
<dbReference type="SMART" id="SM00034">
    <property type="entry name" value="CLECT"/>
    <property type="match status" value="1"/>
</dbReference>
<dbReference type="InterPro" id="IPR016186">
    <property type="entry name" value="C-type_lectin-like/link_sf"/>
</dbReference>
<organism evidence="2 3">
    <name type="scientific">Pedosphaera parvula (strain Ellin514)</name>
    <dbReference type="NCBI Taxonomy" id="320771"/>
    <lineage>
        <taxon>Bacteria</taxon>
        <taxon>Pseudomonadati</taxon>
        <taxon>Verrucomicrobiota</taxon>
        <taxon>Pedosphaerae</taxon>
        <taxon>Pedosphaerales</taxon>
        <taxon>Pedosphaeraceae</taxon>
        <taxon>Pedosphaera</taxon>
    </lineage>
</organism>
<accession>B9XMK4</accession>
<dbReference type="Gene3D" id="3.10.100.10">
    <property type="entry name" value="Mannose-Binding Protein A, subunit A"/>
    <property type="match status" value="1"/>
</dbReference>
<protein>
    <submittedName>
        <fullName evidence="2">C-type lectin domain protein</fullName>
    </submittedName>
</protein>
<sequence length="289" mass="31285" precursor="true">MNRSVNQPHLASTMSKSATPSIHVDIPLRTAPALLCLLALPAYADNTKQATWTVASGGNGHTFRVVAKSGLISWDAANTEALAAGGYLATITSAEENNFVFTLIDDPTYWTQSSNDHGPWIGGYQLANASEPAGGFTWVIQTGASTPELFSYANWESGEPNNLTNTISGTNYNQDRVSFFHAGTGRAATWSDEYNLTGSGLNQWTKSYVIELEPTPPVLANPTIQPDRSFTFAFTNTPGVPFHVLMATNLPSTNWTDLGSATEISPGHFQFTDSQTSNSFSRFYRVISQ</sequence>
<dbReference type="SUPFAM" id="SSF56436">
    <property type="entry name" value="C-type lectin-like"/>
    <property type="match status" value="1"/>
</dbReference>